<protein>
    <submittedName>
        <fullName evidence="2">Uncharacterized protein</fullName>
    </submittedName>
</protein>
<dbReference type="AlphaFoldDB" id="A0A1I7X5C8"/>
<keyword evidence="1" id="KW-1185">Reference proteome</keyword>
<sequence>MGEGEYKQPITDVSVMSQLKFELGHKYCFQSALLSIIDLI</sequence>
<evidence type="ECO:0000313" key="2">
    <source>
        <dbReference type="WBParaSite" id="Hba_12804"/>
    </source>
</evidence>
<dbReference type="Proteomes" id="UP000095283">
    <property type="component" value="Unplaced"/>
</dbReference>
<proteinExistence type="predicted"/>
<dbReference type="WBParaSite" id="Hba_12804">
    <property type="protein sequence ID" value="Hba_12804"/>
    <property type="gene ID" value="Hba_12804"/>
</dbReference>
<reference evidence="2" key="1">
    <citation type="submission" date="2016-11" db="UniProtKB">
        <authorList>
            <consortium name="WormBaseParasite"/>
        </authorList>
    </citation>
    <scope>IDENTIFICATION</scope>
</reference>
<organism evidence="1 2">
    <name type="scientific">Heterorhabditis bacteriophora</name>
    <name type="common">Entomopathogenic nematode worm</name>
    <dbReference type="NCBI Taxonomy" id="37862"/>
    <lineage>
        <taxon>Eukaryota</taxon>
        <taxon>Metazoa</taxon>
        <taxon>Ecdysozoa</taxon>
        <taxon>Nematoda</taxon>
        <taxon>Chromadorea</taxon>
        <taxon>Rhabditida</taxon>
        <taxon>Rhabditina</taxon>
        <taxon>Rhabditomorpha</taxon>
        <taxon>Strongyloidea</taxon>
        <taxon>Heterorhabditidae</taxon>
        <taxon>Heterorhabditis</taxon>
    </lineage>
</organism>
<evidence type="ECO:0000313" key="1">
    <source>
        <dbReference type="Proteomes" id="UP000095283"/>
    </source>
</evidence>
<name>A0A1I7X5C8_HETBA</name>
<accession>A0A1I7X5C8</accession>